<keyword evidence="1" id="KW-1133">Transmembrane helix</keyword>
<comment type="caution">
    <text evidence="2">The sequence shown here is derived from an EMBL/GenBank/DDBJ whole genome shotgun (WGS) entry which is preliminary data.</text>
</comment>
<evidence type="ECO:0000256" key="1">
    <source>
        <dbReference type="SAM" id="Phobius"/>
    </source>
</evidence>
<accession>A0A6L6PVF8</accession>
<dbReference type="InterPro" id="IPR046730">
    <property type="entry name" value="DUF6622"/>
</dbReference>
<protein>
    <recommendedName>
        <fullName evidence="4">DUF1453 family protein</fullName>
    </recommendedName>
</protein>
<gene>
    <name evidence="2" type="ORF">GM668_04915</name>
</gene>
<name>A0A6L6PVF8_9BURK</name>
<sequence>MLGFLVVRGVAASRTRTVTYRSLFIMPAVMLALALNSIMGRFDGGALLAAVWFAAMAVGAALAWRFSDGQVAAVDHNARTVQLRGSWTPLALMMAVFAGKYVVGAAMGMNPALAHNTSFAMTACALFGLCNGVFNGRLLRCMAACRGAAAPMVRAA</sequence>
<feature type="transmembrane region" description="Helical" evidence="1">
    <location>
        <begin position="113"/>
        <end position="134"/>
    </location>
</feature>
<keyword evidence="1" id="KW-0812">Transmembrane</keyword>
<dbReference type="Pfam" id="PF20327">
    <property type="entry name" value="DUF6622"/>
    <property type="match status" value="1"/>
</dbReference>
<evidence type="ECO:0000313" key="2">
    <source>
        <dbReference type="EMBL" id="MTW01425.1"/>
    </source>
</evidence>
<keyword evidence="1" id="KW-0472">Membrane</keyword>
<feature type="transmembrane region" description="Helical" evidence="1">
    <location>
        <begin position="45"/>
        <end position="66"/>
    </location>
</feature>
<evidence type="ECO:0008006" key="4">
    <source>
        <dbReference type="Google" id="ProtNLM"/>
    </source>
</evidence>
<organism evidence="2 3">
    <name type="scientific">Pseudoduganella ginsengisoli</name>
    <dbReference type="NCBI Taxonomy" id="1462440"/>
    <lineage>
        <taxon>Bacteria</taxon>
        <taxon>Pseudomonadati</taxon>
        <taxon>Pseudomonadota</taxon>
        <taxon>Betaproteobacteria</taxon>
        <taxon>Burkholderiales</taxon>
        <taxon>Oxalobacteraceae</taxon>
        <taxon>Telluria group</taxon>
        <taxon>Pseudoduganella</taxon>
    </lineage>
</organism>
<evidence type="ECO:0000313" key="3">
    <source>
        <dbReference type="Proteomes" id="UP000484015"/>
    </source>
</evidence>
<reference evidence="2 3" key="1">
    <citation type="submission" date="2019-11" db="EMBL/GenBank/DDBJ databases">
        <title>Type strains purchased from KCTC, JCM and DSMZ.</title>
        <authorList>
            <person name="Lu H."/>
        </authorList>
    </citation>
    <scope>NUCLEOTIDE SEQUENCE [LARGE SCALE GENOMIC DNA]</scope>
    <source>
        <strain evidence="2 3">KCTC 42409</strain>
    </source>
</reference>
<keyword evidence="3" id="KW-1185">Reference proteome</keyword>
<feature type="transmembrane region" description="Helical" evidence="1">
    <location>
        <begin position="20"/>
        <end position="39"/>
    </location>
</feature>
<dbReference type="AlphaFoldDB" id="A0A6L6PVF8"/>
<dbReference type="EMBL" id="WNLA01000002">
    <property type="protein sequence ID" value="MTW01425.1"/>
    <property type="molecule type" value="Genomic_DNA"/>
</dbReference>
<dbReference type="Proteomes" id="UP000484015">
    <property type="component" value="Unassembled WGS sequence"/>
</dbReference>
<proteinExistence type="predicted"/>
<feature type="transmembrane region" description="Helical" evidence="1">
    <location>
        <begin position="87"/>
        <end position="107"/>
    </location>
</feature>